<dbReference type="AlphaFoldDB" id="A0A9N7V497"/>
<evidence type="ECO:0000313" key="2">
    <source>
        <dbReference type="Proteomes" id="UP001153269"/>
    </source>
</evidence>
<name>A0A9N7V497_PLEPL</name>
<keyword evidence="2" id="KW-1185">Reference proteome</keyword>
<organism evidence="1 2">
    <name type="scientific">Pleuronectes platessa</name>
    <name type="common">European plaice</name>
    <dbReference type="NCBI Taxonomy" id="8262"/>
    <lineage>
        <taxon>Eukaryota</taxon>
        <taxon>Metazoa</taxon>
        <taxon>Chordata</taxon>
        <taxon>Craniata</taxon>
        <taxon>Vertebrata</taxon>
        <taxon>Euteleostomi</taxon>
        <taxon>Actinopterygii</taxon>
        <taxon>Neopterygii</taxon>
        <taxon>Teleostei</taxon>
        <taxon>Neoteleostei</taxon>
        <taxon>Acanthomorphata</taxon>
        <taxon>Carangaria</taxon>
        <taxon>Pleuronectiformes</taxon>
        <taxon>Pleuronectoidei</taxon>
        <taxon>Pleuronectidae</taxon>
        <taxon>Pleuronectes</taxon>
    </lineage>
</organism>
<comment type="caution">
    <text evidence="1">The sequence shown here is derived from an EMBL/GenBank/DDBJ whole genome shotgun (WGS) entry which is preliminary data.</text>
</comment>
<sequence length="138" mass="15091">MEPHLPECDLCMIEEEDVVPQSPGFPPVGPPAVPSPGGGSIYACLPRLPCSGPFIRPRLQPQHFTVIHSCGPDAAGCHLLCCEGKLLQRPNDGLKLIHKSESHEADSLADGRADDQHGFLFLNQRCMLPLWIHPPDHH</sequence>
<protein>
    <submittedName>
        <fullName evidence="1">Uncharacterized protein</fullName>
    </submittedName>
</protein>
<proteinExistence type="predicted"/>
<reference evidence="1" key="1">
    <citation type="submission" date="2020-03" db="EMBL/GenBank/DDBJ databases">
        <authorList>
            <person name="Weist P."/>
        </authorList>
    </citation>
    <scope>NUCLEOTIDE SEQUENCE</scope>
</reference>
<evidence type="ECO:0000313" key="1">
    <source>
        <dbReference type="EMBL" id="CAB1442573.1"/>
    </source>
</evidence>
<accession>A0A9N7V497</accession>
<gene>
    <name evidence="1" type="ORF">PLEPLA_LOCUS30251</name>
</gene>
<dbReference type="EMBL" id="CADEAL010002879">
    <property type="protein sequence ID" value="CAB1442573.1"/>
    <property type="molecule type" value="Genomic_DNA"/>
</dbReference>
<dbReference type="Proteomes" id="UP001153269">
    <property type="component" value="Unassembled WGS sequence"/>
</dbReference>